<accession>A0A2S9XX22</accession>
<dbReference type="GO" id="GO:0046872">
    <property type="term" value="F:metal ion binding"/>
    <property type="evidence" value="ECO:0007669"/>
    <property type="project" value="InterPro"/>
</dbReference>
<dbReference type="PANTHER" id="PTHR21621:SF0">
    <property type="entry name" value="BETA-CITRYLGLUTAMATE SYNTHASE B-RELATED"/>
    <property type="match status" value="1"/>
</dbReference>
<evidence type="ECO:0000313" key="3">
    <source>
        <dbReference type="EMBL" id="PRP97402.1"/>
    </source>
</evidence>
<dbReference type="EMBL" id="PVNK01000160">
    <property type="protein sequence ID" value="PRP97402.1"/>
    <property type="molecule type" value="Genomic_DNA"/>
</dbReference>
<feature type="domain" description="ATP-grasp" evidence="2">
    <location>
        <begin position="120"/>
        <end position="307"/>
    </location>
</feature>
<proteinExistence type="predicted"/>
<sequence length="315" mass="35191">MHELNIGLWLPTRASMSSIAVHSPGMWLEQLEREFVERLSARPGVLIVPQLDFRVAHIRNGRVLAGDFDFATLDAYFWFGELDRSYGSFHLEVLEAIGQRCPVLNTAESVRTTLDKYRTQMVLERHGVPVPDFMLISRDNVEAVRDLVDARPHIIKPRLGSFGVGITRVANHDQLVDIVDYSEHPSHFVEAFIESTPDRFIGVNVVGDQVVAAYGKEVAKFRGWKVMDRHRRGGGMFSRQPTPEQRRIAIAAARATGLDFAGVDIIESKAGESFVVDVNPFPGFYPGIHEGVDLVRHLVDALLAKLPRVDLATSS</sequence>
<dbReference type="Gene3D" id="3.30.1490.20">
    <property type="entry name" value="ATP-grasp fold, A domain"/>
    <property type="match status" value="1"/>
</dbReference>
<dbReference type="RefSeq" id="WP_106392815.1">
    <property type="nucleotide sequence ID" value="NZ_PVNK01000160.1"/>
</dbReference>
<dbReference type="AlphaFoldDB" id="A0A2S9XX22"/>
<dbReference type="GO" id="GO:0005524">
    <property type="term" value="F:ATP binding"/>
    <property type="evidence" value="ECO:0007669"/>
    <property type="project" value="UniProtKB-UniRule"/>
</dbReference>
<dbReference type="GO" id="GO:0005737">
    <property type="term" value="C:cytoplasm"/>
    <property type="evidence" value="ECO:0007669"/>
    <property type="project" value="TreeGrafter"/>
</dbReference>
<dbReference type="SUPFAM" id="SSF56059">
    <property type="entry name" value="Glutathione synthetase ATP-binding domain-like"/>
    <property type="match status" value="1"/>
</dbReference>
<gene>
    <name evidence="3" type="primary">rimK</name>
    <name evidence="3" type="ORF">ENSA5_34660</name>
</gene>
<keyword evidence="1" id="KW-0067">ATP-binding</keyword>
<dbReference type="Gene3D" id="3.30.470.20">
    <property type="entry name" value="ATP-grasp fold, B domain"/>
    <property type="match status" value="1"/>
</dbReference>
<keyword evidence="1" id="KW-0547">Nucleotide-binding</keyword>
<keyword evidence="4" id="KW-1185">Reference proteome</keyword>
<evidence type="ECO:0000313" key="4">
    <source>
        <dbReference type="Proteomes" id="UP000237968"/>
    </source>
</evidence>
<dbReference type="InterPro" id="IPR013651">
    <property type="entry name" value="ATP-grasp_RimK-type"/>
</dbReference>
<dbReference type="InterPro" id="IPR013815">
    <property type="entry name" value="ATP_grasp_subdomain_1"/>
</dbReference>
<name>A0A2S9XX22_9BACT</name>
<protein>
    <submittedName>
        <fullName evidence="3">Ribosomal protein S6 modification protein</fullName>
    </submittedName>
</protein>
<dbReference type="PANTHER" id="PTHR21621">
    <property type="entry name" value="RIBOSOMAL PROTEIN S6 MODIFICATION PROTEIN"/>
    <property type="match status" value="1"/>
</dbReference>
<comment type="caution">
    <text evidence="3">The sequence shown here is derived from an EMBL/GenBank/DDBJ whole genome shotgun (WGS) entry which is preliminary data.</text>
</comment>
<dbReference type="Pfam" id="PF08443">
    <property type="entry name" value="RimK"/>
    <property type="match status" value="1"/>
</dbReference>
<dbReference type="PROSITE" id="PS50975">
    <property type="entry name" value="ATP_GRASP"/>
    <property type="match status" value="1"/>
</dbReference>
<dbReference type="InterPro" id="IPR011761">
    <property type="entry name" value="ATP-grasp"/>
</dbReference>
<evidence type="ECO:0000256" key="1">
    <source>
        <dbReference type="PROSITE-ProRule" id="PRU00409"/>
    </source>
</evidence>
<dbReference type="GO" id="GO:0016879">
    <property type="term" value="F:ligase activity, forming carbon-nitrogen bonds"/>
    <property type="evidence" value="ECO:0007669"/>
    <property type="project" value="TreeGrafter"/>
</dbReference>
<dbReference type="Proteomes" id="UP000237968">
    <property type="component" value="Unassembled WGS sequence"/>
</dbReference>
<dbReference type="OrthoDB" id="6808660at2"/>
<evidence type="ECO:0000259" key="2">
    <source>
        <dbReference type="PROSITE" id="PS50975"/>
    </source>
</evidence>
<reference evidence="3 4" key="1">
    <citation type="submission" date="2018-03" db="EMBL/GenBank/DDBJ databases">
        <title>Draft Genome Sequences of the Obligatory Marine Myxobacteria Enhygromyxa salina SWB005.</title>
        <authorList>
            <person name="Poehlein A."/>
            <person name="Moghaddam J.A."/>
            <person name="Harms H."/>
            <person name="Alanjari M."/>
            <person name="Koenig G.M."/>
            <person name="Daniel R."/>
            <person name="Schaeberle T.F."/>
        </authorList>
    </citation>
    <scope>NUCLEOTIDE SEQUENCE [LARGE SCALE GENOMIC DNA]</scope>
    <source>
        <strain evidence="3 4">SWB005</strain>
    </source>
</reference>
<organism evidence="3 4">
    <name type="scientific">Enhygromyxa salina</name>
    <dbReference type="NCBI Taxonomy" id="215803"/>
    <lineage>
        <taxon>Bacteria</taxon>
        <taxon>Pseudomonadati</taxon>
        <taxon>Myxococcota</taxon>
        <taxon>Polyangia</taxon>
        <taxon>Nannocystales</taxon>
        <taxon>Nannocystaceae</taxon>
        <taxon>Enhygromyxa</taxon>
    </lineage>
</organism>